<feature type="compositionally biased region" description="Polar residues" evidence="3">
    <location>
        <begin position="432"/>
        <end position="444"/>
    </location>
</feature>
<reference evidence="5 6" key="1">
    <citation type="submission" date="2020-08" db="EMBL/GenBank/DDBJ databases">
        <title>Genome public.</title>
        <authorList>
            <person name="Liu C."/>
            <person name="Sun Q."/>
        </authorList>
    </citation>
    <scope>NUCLEOTIDE SEQUENCE [LARGE SCALE GENOMIC DNA]</scope>
    <source>
        <strain evidence="5 6">M27</strain>
    </source>
</reference>
<feature type="chain" id="PRO_5046500586" evidence="4">
    <location>
        <begin position="23"/>
        <end position="538"/>
    </location>
</feature>
<sequence>MKHSLFLVYSLAIGITTTAACADIDPQMTNDTLPLLPGEVEQDQITQLDYGELLAFPGAEGHGKNTVGGRDGKVYHVTTLEDNNTEGSFRWAVTQKEKRTIVFDVAGTIYLSSELKTTNDYLTIAGQTSPGGICIAGYPFTINSNQVIIRFLRFRPGNVNIESDGLGGSDKANVIVDHCSTSWCTDECLSVYGMENSTVQWCLAAQALRVTPGKQTLESETKTHGFGGNWGGHFASYHHNMIAHCESRVPRLGPRPTTLDLGEKVDIRNNVFYNWAGEGCYGGEAQNVNIVNNYYKPGPATRQASEKVQYRIAKVGIYNQAYDNGAGFEPYKQTWGTFFIEGNYMDGNEEVTTDNWTDGVYAQQTSSQENDYLWNEKVMEDIKKDTPVTKSNGVTTHSAEEAYQKVLEYVGACNYRDAVDLLIINDVKEGKATQTSETDSNGKPTDNKPGYINDPIQFWDGNPYPELPKDLKRDITDSDGDGIPDNWEIAHGLNPDYALDGNMRTIDVHGKYSNLEMYMNSLVKEIMDQCQEGGTVIE</sequence>
<dbReference type="GO" id="GO:0016829">
    <property type="term" value="F:lyase activity"/>
    <property type="evidence" value="ECO:0007669"/>
    <property type="project" value="UniProtKB-KW"/>
</dbReference>
<name>A0ABR7CA94_9BACE</name>
<feature type="signal peptide" evidence="4">
    <location>
        <begin position="1"/>
        <end position="22"/>
    </location>
</feature>
<keyword evidence="2" id="KW-0325">Glycoprotein</keyword>
<dbReference type="PANTHER" id="PTHR42970">
    <property type="entry name" value="PECTATE LYASE C-RELATED"/>
    <property type="match status" value="1"/>
</dbReference>
<keyword evidence="5" id="KW-0456">Lyase</keyword>
<feature type="region of interest" description="Disordered" evidence="3">
    <location>
        <begin position="431"/>
        <end position="457"/>
    </location>
</feature>
<dbReference type="EMBL" id="JACOOE010000002">
    <property type="protein sequence ID" value="MBC5604204.1"/>
    <property type="molecule type" value="Genomic_DNA"/>
</dbReference>
<dbReference type="Proteomes" id="UP000600600">
    <property type="component" value="Unassembled WGS sequence"/>
</dbReference>
<dbReference type="PANTHER" id="PTHR42970:SF1">
    <property type="entry name" value="PECTATE LYASE C-RELATED"/>
    <property type="match status" value="1"/>
</dbReference>
<keyword evidence="4" id="KW-0732">Signal</keyword>
<gene>
    <name evidence="5" type="ORF">H8S67_05910</name>
</gene>
<evidence type="ECO:0000256" key="4">
    <source>
        <dbReference type="SAM" id="SignalP"/>
    </source>
</evidence>
<accession>A0ABR7CA94</accession>
<evidence type="ECO:0000313" key="6">
    <source>
        <dbReference type="Proteomes" id="UP000600600"/>
    </source>
</evidence>
<comment type="caution">
    <text evidence="5">The sequence shown here is derived from an EMBL/GenBank/DDBJ whole genome shotgun (WGS) entry which is preliminary data.</text>
</comment>
<proteinExistence type="predicted"/>
<dbReference type="InterPro" id="IPR011050">
    <property type="entry name" value="Pectin_lyase_fold/virulence"/>
</dbReference>
<dbReference type="InterPro" id="IPR012334">
    <property type="entry name" value="Pectin_lyas_fold"/>
</dbReference>
<dbReference type="SUPFAM" id="SSF51126">
    <property type="entry name" value="Pectin lyase-like"/>
    <property type="match status" value="1"/>
</dbReference>
<dbReference type="PROSITE" id="PS51257">
    <property type="entry name" value="PROKAR_LIPOPROTEIN"/>
    <property type="match status" value="1"/>
</dbReference>
<protein>
    <submittedName>
        <fullName evidence="5">Pectate lyase</fullName>
    </submittedName>
</protein>
<keyword evidence="6" id="KW-1185">Reference proteome</keyword>
<evidence type="ECO:0000256" key="3">
    <source>
        <dbReference type="SAM" id="MobiDB-lite"/>
    </source>
</evidence>
<evidence type="ECO:0000256" key="2">
    <source>
        <dbReference type="ARBA" id="ARBA00023180"/>
    </source>
</evidence>
<dbReference type="RefSeq" id="WP_186966761.1">
    <property type="nucleotide sequence ID" value="NZ_JACOOE010000002.1"/>
</dbReference>
<evidence type="ECO:0000256" key="1">
    <source>
        <dbReference type="ARBA" id="ARBA00022723"/>
    </source>
</evidence>
<evidence type="ECO:0000313" key="5">
    <source>
        <dbReference type="EMBL" id="MBC5604204.1"/>
    </source>
</evidence>
<dbReference type="InterPro" id="IPR052063">
    <property type="entry name" value="Polysaccharide_Lyase_1"/>
</dbReference>
<dbReference type="Gene3D" id="2.160.20.10">
    <property type="entry name" value="Single-stranded right-handed beta-helix, Pectin lyase-like"/>
    <property type="match status" value="1"/>
</dbReference>
<keyword evidence="1" id="KW-0479">Metal-binding</keyword>
<organism evidence="5 6">
    <name type="scientific">Bacteroides difficilis</name>
    <dbReference type="NCBI Taxonomy" id="2763021"/>
    <lineage>
        <taxon>Bacteria</taxon>
        <taxon>Pseudomonadati</taxon>
        <taxon>Bacteroidota</taxon>
        <taxon>Bacteroidia</taxon>
        <taxon>Bacteroidales</taxon>
        <taxon>Bacteroidaceae</taxon>
        <taxon>Bacteroides</taxon>
    </lineage>
</organism>